<keyword evidence="4" id="KW-1185">Reference proteome</keyword>
<protein>
    <submittedName>
        <fullName evidence="5 6">Uncharacterized protein isoform X1</fullName>
    </submittedName>
</protein>
<name>A0A9R0HRT9_SPIOL</name>
<dbReference type="RefSeq" id="XP_021835532.2">
    <property type="nucleotide sequence ID" value="XM_021979840.2"/>
</dbReference>
<feature type="compositionally biased region" description="Low complexity" evidence="2">
    <location>
        <begin position="843"/>
        <end position="857"/>
    </location>
</feature>
<evidence type="ECO:0000256" key="1">
    <source>
        <dbReference type="SAM" id="Coils"/>
    </source>
</evidence>
<dbReference type="InterPro" id="IPR019557">
    <property type="entry name" value="AminoTfrase-like_pln_mobile"/>
</dbReference>
<dbReference type="Proteomes" id="UP000813463">
    <property type="component" value="Chromosome 1"/>
</dbReference>
<organism evidence="4 6">
    <name type="scientific">Spinacia oleracea</name>
    <name type="common">Spinach</name>
    <dbReference type="NCBI Taxonomy" id="3562"/>
    <lineage>
        <taxon>Eukaryota</taxon>
        <taxon>Viridiplantae</taxon>
        <taxon>Streptophyta</taxon>
        <taxon>Embryophyta</taxon>
        <taxon>Tracheophyta</taxon>
        <taxon>Spermatophyta</taxon>
        <taxon>Magnoliopsida</taxon>
        <taxon>eudicotyledons</taxon>
        <taxon>Gunneridae</taxon>
        <taxon>Pentapetalae</taxon>
        <taxon>Caryophyllales</taxon>
        <taxon>Chenopodiaceae</taxon>
        <taxon>Chenopodioideae</taxon>
        <taxon>Anserineae</taxon>
        <taxon>Spinacia</taxon>
    </lineage>
</organism>
<evidence type="ECO:0000313" key="5">
    <source>
        <dbReference type="RefSeq" id="XP_021835532.2"/>
    </source>
</evidence>
<evidence type="ECO:0000259" key="3">
    <source>
        <dbReference type="Pfam" id="PF10536"/>
    </source>
</evidence>
<dbReference type="GO" id="GO:0010073">
    <property type="term" value="P:meristem maintenance"/>
    <property type="evidence" value="ECO:0007669"/>
    <property type="project" value="InterPro"/>
</dbReference>
<dbReference type="InterPro" id="IPR027417">
    <property type="entry name" value="P-loop_NTPase"/>
</dbReference>
<reference evidence="5 6" key="2">
    <citation type="submission" date="2025-05" db="UniProtKB">
        <authorList>
            <consortium name="RefSeq"/>
        </authorList>
    </citation>
    <scope>IDENTIFICATION</scope>
    <source>
        <tissue evidence="5 6">Leaf</tissue>
    </source>
</reference>
<dbReference type="InterPro" id="IPR044824">
    <property type="entry name" value="MAIN-like"/>
</dbReference>
<dbReference type="KEGG" id="soe:110775236"/>
<gene>
    <name evidence="5 6" type="primary">LOC110775236</name>
</gene>
<dbReference type="GeneID" id="110775236"/>
<feature type="coiled-coil region" evidence="1">
    <location>
        <begin position="992"/>
        <end position="1054"/>
    </location>
</feature>
<dbReference type="AlphaFoldDB" id="A0A9R0HRT9"/>
<feature type="region of interest" description="Disordered" evidence="2">
    <location>
        <begin position="827"/>
        <end position="863"/>
    </location>
</feature>
<dbReference type="Gene3D" id="3.40.50.300">
    <property type="entry name" value="P-loop containing nucleotide triphosphate hydrolases"/>
    <property type="match status" value="1"/>
</dbReference>
<dbReference type="RefSeq" id="XP_021835533.2">
    <property type="nucleotide sequence ID" value="XM_021979841.2"/>
</dbReference>
<dbReference type="PANTHER" id="PTHR46033">
    <property type="entry name" value="PROTEIN MAIN-LIKE 2"/>
    <property type="match status" value="1"/>
</dbReference>
<feature type="region of interest" description="Disordered" evidence="2">
    <location>
        <begin position="626"/>
        <end position="650"/>
    </location>
</feature>
<feature type="domain" description="Aminotransferase-like plant mobile" evidence="3">
    <location>
        <begin position="158"/>
        <end position="504"/>
    </location>
</feature>
<evidence type="ECO:0000313" key="6">
    <source>
        <dbReference type="RefSeq" id="XP_021835533.2"/>
    </source>
</evidence>
<accession>A0A9R0HRT9</accession>
<reference evidence="4" key="1">
    <citation type="journal article" date="2021" name="Nat. Commun.">
        <title>Genomic analyses provide insights into spinach domestication and the genetic basis of agronomic traits.</title>
        <authorList>
            <person name="Cai X."/>
            <person name="Sun X."/>
            <person name="Xu C."/>
            <person name="Sun H."/>
            <person name="Wang X."/>
            <person name="Ge C."/>
            <person name="Zhang Z."/>
            <person name="Wang Q."/>
            <person name="Fei Z."/>
            <person name="Jiao C."/>
            <person name="Wang Q."/>
        </authorList>
    </citation>
    <scope>NUCLEOTIDE SEQUENCE [LARGE SCALE GENOMIC DNA]</scope>
    <source>
        <strain evidence="4">cv. Varoflay</strain>
    </source>
</reference>
<keyword evidence="1" id="KW-0175">Coiled coil</keyword>
<proteinExistence type="predicted"/>
<evidence type="ECO:0000313" key="4">
    <source>
        <dbReference type="Proteomes" id="UP000813463"/>
    </source>
</evidence>
<dbReference type="Pfam" id="PF10536">
    <property type="entry name" value="PMD"/>
    <property type="match status" value="1"/>
</dbReference>
<sequence>MSDLEKTNKIWSPKPVEYEDSEAAKLCAVLHDCKHSVEDSVQQTIRTKKLQYGKFKGQDGNYVRLGPCFKPEKLDKVLKSLKECFPTEFTKSPFLNEPEKLKCDWVKTSGKPVNGWTSTIDTQQWFTRLSSKHDKWRKLRIYEFLRLSTYPALPFYGAMTLGLLCCWNPCLNVFVTGQGFKTITLEDIAFLTGLSPIGVDLPTQSLIDGALDMEKTTPWKNKTNMSYSSIVDYYNPDKSKSLSDEISRKEEVLFINLAFCKLLMFPSCNVNKTFLKLAANIEASGLDPKRTESLCLAPLFLGQVYRCLYRLRTHEKLSTAGGPIWVISMWGLFYFPRLVEHKDDEELKADFDKPSVLPVKECCCYGELAIHTNSPVVHLAFEEVLRGLLFPTREASQSDWHPFSGEDEMDIPSEGKIREDTSGHWMKEAAPVWLVEISCMRIREGDESHWSSILVSRDLICLEPQAIGVEAYNPNLVARQFGMTQGLGIPYYKTLNRPWGTRLNLLDMALKSVDNKHSFTETWLKSLPTYEVRYLHITPWFRRAEIDSGYELWWIDFLKRCQPSWLEAFATLIRNIHGPLMMYSPSIAQNSLNPRKKKHSRARIAVFPGQTKALIEIEKCAQTSSPAKRELKRKSERIMAASTSRPSKKAVVEESKECDDNTPLKILRRRHSTPSFHRALRTVRKKRKYNFQPVASRTSSIVLACSNNPKQIHIKEPSQKTGPDIYNVSLNVLKVLEKEKEEATTPGIERDTSHATQSIPESLRKIINEELALETAGSEPEDSLEPPHQMVLGMGSANLKETSSVLSMDQILDKVILEPQEADLTRISPPQAEDHPSIQMEPTEGSGTRGTTTSDISQSVIDDGSPTFSEVLESVELPLSSKGVCYTPEKALAEVNSLVSLIEDTLRPASISSAFDIEKENAEKILNVLQSNMENLTAYADLADQIHKLSVVSPPQFKPNLAHFRNVFLSLQHQLQDINKDGVRLTYDSDTLRDLSIIAKDLRDRIQNSRERIDQIQAECSEYDKEIEEMEAKLQNLKQQRASKQQELNKEQHKFDDFSLTWSVTIPSLQKQTKIMVTAQQTKAERESALKTVKANVHSFLELLRTM</sequence>
<dbReference type="PANTHER" id="PTHR46033:SF8">
    <property type="entry name" value="PROTEIN MAINTENANCE OF MERISTEMS-LIKE"/>
    <property type="match status" value="1"/>
</dbReference>
<evidence type="ECO:0000256" key="2">
    <source>
        <dbReference type="SAM" id="MobiDB-lite"/>
    </source>
</evidence>